<dbReference type="Pfam" id="PF01395">
    <property type="entry name" value="PBP_GOBP"/>
    <property type="match status" value="1"/>
</dbReference>
<evidence type="ECO:0000313" key="3">
    <source>
        <dbReference type="EMBL" id="QDJ95970.1"/>
    </source>
</evidence>
<dbReference type="GO" id="GO:0007608">
    <property type="term" value="P:sensory perception of smell"/>
    <property type="evidence" value="ECO:0007669"/>
    <property type="project" value="TreeGrafter"/>
</dbReference>
<keyword evidence="1 2" id="KW-0732">Signal</keyword>
<proteinExistence type="evidence at transcript level"/>
<dbReference type="PANTHER" id="PTHR11857">
    <property type="entry name" value="ODORANT BINDING PROTEIN-RELATED"/>
    <property type="match status" value="1"/>
</dbReference>
<dbReference type="GO" id="GO:0005615">
    <property type="term" value="C:extracellular space"/>
    <property type="evidence" value="ECO:0007669"/>
    <property type="project" value="TreeGrafter"/>
</dbReference>
<dbReference type="CDD" id="cd23992">
    <property type="entry name" value="PBP_GOBP"/>
    <property type="match status" value="1"/>
</dbReference>
<dbReference type="InterPro" id="IPR036728">
    <property type="entry name" value="PBP_GOBP_sf"/>
</dbReference>
<dbReference type="AlphaFoldDB" id="A0A514TTY3"/>
<feature type="chain" id="PRO_5022226692" evidence="2">
    <location>
        <begin position="20"/>
        <end position="135"/>
    </location>
</feature>
<sequence length="135" mass="15438">MKSIILAVCVIALAGQSYCDDDTADIKAYKECLAERNIKEEDIDKLQDNNDPRLKCFSACVMEKTNVMKNGNIDEKKMKDDLIAYASDPAEQKLIQIVDTCLNLAKDFKDRCEKADLIYICMKDEVEKLEMKQEE</sequence>
<dbReference type="InterPro" id="IPR006170">
    <property type="entry name" value="PBP/GOBP"/>
</dbReference>
<dbReference type="Gene3D" id="1.10.238.20">
    <property type="entry name" value="Pheromone/general odorant binding protein domain"/>
    <property type="match status" value="1"/>
</dbReference>
<feature type="signal peptide" evidence="2">
    <location>
        <begin position="1"/>
        <end position="19"/>
    </location>
</feature>
<evidence type="ECO:0000256" key="2">
    <source>
        <dbReference type="SAM" id="SignalP"/>
    </source>
</evidence>
<protein>
    <submittedName>
        <fullName evidence="3">Odorant-binding protein 27</fullName>
    </submittedName>
</protein>
<dbReference type="EMBL" id="MK990492">
    <property type="protein sequence ID" value="QDJ95970.1"/>
    <property type="molecule type" value="mRNA"/>
</dbReference>
<organism evidence="3">
    <name type="scientific">Encarsia formosa</name>
    <name type="common">Whitefly parasite</name>
    <dbReference type="NCBI Taxonomy" id="32400"/>
    <lineage>
        <taxon>Eukaryota</taxon>
        <taxon>Metazoa</taxon>
        <taxon>Ecdysozoa</taxon>
        <taxon>Arthropoda</taxon>
        <taxon>Hexapoda</taxon>
        <taxon>Insecta</taxon>
        <taxon>Pterygota</taxon>
        <taxon>Neoptera</taxon>
        <taxon>Endopterygota</taxon>
        <taxon>Hymenoptera</taxon>
        <taxon>Apocrita</taxon>
        <taxon>Proctotrupomorpha</taxon>
        <taxon>Chalcidoidea</taxon>
        <taxon>Aphelinidae</taxon>
        <taxon>Coccophaginae</taxon>
        <taxon>Encarsia</taxon>
    </lineage>
</organism>
<evidence type="ECO:0000256" key="1">
    <source>
        <dbReference type="ARBA" id="ARBA00022729"/>
    </source>
</evidence>
<dbReference type="SMART" id="SM00708">
    <property type="entry name" value="PhBP"/>
    <property type="match status" value="1"/>
</dbReference>
<reference evidence="3" key="1">
    <citation type="submission" date="2019-05" db="EMBL/GenBank/DDBJ databases">
        <title>The identification and expression analysis of odorant binding protein genes in Encarsia formosa by antennal transcriptome analysis.</title>
        <authorList>
            <person name="He Y."/>
        </authorList>
    </citation>
    <scope>NUCLEOTIDE SEQUENCE</scope>
    <source>
        <tissue evidence="3">Antenna</tissue>
    </source>
</reference>
<dbReference type="SUPFAM" id="SSF47565">
    <property type="entry name" value="Insect pheromone/odorant-binding proteins"/>
    <property type="match status" value="1"/>
</dbReference>
<accession>A0A514TTY3</accession>
<name>A0A514TTY3_ENCFO</name>
<dbReference type="GO" id="GO:0005549">
    <property type="term" value="F:odorant binding"/>
    <property type="evidence" value="ECO:0007669"/>
    <property type="project" value="InterPro"/>
</dbReference>